<sequence length="68" mass="7964">EYCTIKWLKYSTQNGGAFITTDMKVLMFATYEVYLMTEHEGESFVVYTECTFNLNSNSNRNTKDDQLK</sequence>
<keyword evidence="2" id="KW-1185">Reference proteome</keyword>
<organism evidence="1 2">
    <name type="scientific">Paraglomus brasilianum</name>
    <dbReference type="NCBI Taxonomy" id="144538"/>
    <lineage>
        <taxon>Eukaryota</taxon>
        <taxon>Fungi</taxon>
        <taxon>Fungi incertae sedis</taxon>
        <taxon>Mucoromycota</taxon>
        <taxon>Glomeromycotina</taxon>
        <taxon>Glomeromycetes</taxon>
        <taxon>Paraglomerales</taxon>
        <taxon>Paraglomeraceae</taxon>
        <taxon>Paraglomus</taxon>
    </lineage>
</organism>
<reference evidence="1" key="1">
    <citation type="submission" date="2021-06" db="EMBL/GenBank/DDBJ databases">
        <authorList>
            <person name="Kallberg Y."/>
            <person name="Tangrot J."/>
            <person name="Rosling A."/>
        </authorList>
    </citation>
    <scope>NUCLEOTIDE SEQUENCE</scope>
    <source>
        <strain evidence="1">BR232B</strain>
    </source>
</reference>
<dbReference type="EMBL" id="CAJVPI010005647">
    <property type="protein sequence ID" value="CAG8674951.1"/>
    <property type="molecule type" value="Genomic_DNA"/>
</dbReference>
<evidence type="ECO:0000313" key="1">
    <source>
        <dbReference type="EMBL" id="CAG8674951.1"/>
    </source>
</evidence>
<accession>A0A9N9EI60</accession>
<dbReference type="Proteomes" id="UP000789739">
    <property type="component" value="Unassembled WGS sequence"/>
</dbReference>
<feature type="non-terminal residue" evidence="1">
    <location>
        <position position="1"/>
    </location>
</feature>
<name>A0A9N9EI60_9GLOM</name>
<comment type="caution">
    <text evidence="1">The sequence shown here is derived from an EMBL/GenBank/DDBJ whole genome shotgun (WGS) entry which is preliminary data.</text>
</comment>
<protein>
    <submittedName>
        <fullName evidence="1">4214_t:CDS:1</fullName>
    </submittedName>
</protein>
<dbReference type="AlphaFoldDB" id="A0A9N9EI60"/>
<evidence type="ECO:0000313" key="2">
    <source>
        <dbReference type="Proteomes" id="UP000789739"/>
    </source>
</evidence>
<gene>
    <name evidence="1" type="ORF">PBRASI_LOCUS11495</name>
</gene>
<proteinExistence type="predicted"/>